<dbReference type="OrthoDB" id="9779910at2"/>
<dbReference type="Gene3D" id="3.40.50.2020">
    <property type="match status" value="1"/>
</dbReference>
<proteinExistence type="inferred from homology"/>
<dbReference type="InterPro" id="IPR029057">
    <property type="entry name" value="PRTase-like"/>
</dbReference>
<keyword evidence="4" id="KW-1185">Reference proteome</keyword>
<gene>
    <name evidence="3" type="ordered locus">SAR116_1919</name>
</gene>
<dbReference type="CDD" id="cd06223">
    <property type="entry name" value="PRTases_typeI"/>
    <property type="match status" value="1"/>
</dbReference>
<evidence type="ECO:0000313" key="3">
    <source>
        <dbReference type="EMBL" id="ADE40162.1"/>
    </source>
</evidence>
<dbReference type="Pfam" id="PF18912">
    <property type="entry name" value="DZR_2"/>
    <property type="match status" value="1"/>
</dbReference>
<evidence type="ECO:0000313" key="4">
    <source>
        <dbReference type="Proteomes" id="UP000007460"/>
    </source>
</evidence>
<organism evidence="3 4">
    <name type="scientific">Puniceispirillum marinum (strain IMCC1322)</name>
    <dbReference type="NCBI Taxonomy" id="488538"/>
    <lineage>
        <taxon>Bacteria</taxon>
        <taxon>Pseudomonadati</taxon>
        <taxon>Pseudomonadota</taxon>
        <taxon>Alphaproteobacteria</taxon>
        <taxon>Candidatus Puniceispirillales</taxon>
        <taxon>Candidatus Puniceispirillaceae</taxon>
        <taxon>Candidatus Puniceispirillum</taxon>
    </lineage>
</organism>
<dbReference type="STRING" id="488538.SAR116_1919"/>
<dbReference type="GO" id="GO:0004044">
    <property type="term" value="F:amidophosphoribosyltransferase activity"/>
    <property type="evidence" value="ECO:0007669"/>
    <property type="project" value="UniProtKB-EC"/>
</dbReference>
<evidence type="ECO:0000259" key="2">
    <source>
        <dbReference type="Pfam" id="PF18912"/>
    </source>
</evidence>
<dbReference type="InterPro" id="IPR000836">
    <property type="entry name" value="PRTase_dom"/>
</dbReference>
<keyword evidence="3" id="KW-0808">Transferase</keyword>
<dbReference type="InterPro" id="IPR044005">
    <property type="entry name" value="DZR_2"/>
</dbReference>
<dbReference type="AlphaFoldDB" id="D5BMW9"/>
<dbReference type="PANTHER" id="PTHR47505">
    <property type="entry name" value="DNA UTILIZATION PROTEIN YHGH"/>
    <property type="match status" value="1"/>
</dbReference>
<comment type="similarity">
    <text evidence="1">Belongs to the ComF/GntX family.</text>
</comment>
<dbReference type="EC" id="2.4.2.14" evidence="3"/>
<protein>
    <submittedName>
        <fullName evidence="3">Putative competence protein F (COMF)</fullName>
        <ecNumber evidence="3">2.4.2.14</ecNumber>
    </submittedName>
</protein>
<dbReference type="HOGENOM" id="CLU_054549_0_0_5"/>
<dbReference type="SUPFAM" id="SSF53271">
    <property type="entry name" value="PRTase-like"/>
    <property type="match status" value="1"/>
</dbReference>
<dbReference type="KEGG" id="apb:SAR116_1919"/>
<reference evidence="3 4" key="1">
    <citation type="journal article" date="2010" name="J. Bacteriol.">
        <title>Complete genome sequence of "Candidatus Puniceispirillum marinum" IMCC1322, a representative of the SAR116 clade in the Alphaproteobacteria.</title>
        <authorList>
            <person name="Oh H.M."/>
            <person name="Kwon K.K."/>
            <person name="Kang I."/>
            <person name="Kang S.G."/>
            <person name="Lee J.H."/>
            <person name="Kim S.J."/>
            <person name="Cho J.C."/>
        </authorList>
    </citation>
    <scope>NUCLEOTIDE SEQUENCE [LARGE SCALE GENOMIC DNA]</scope>
    <source>
        <strain evidence="3 4">IMCC1322</strain>
    </source>
</reference>
<dbReference type="Proteomes" id="UP000007460">
    <property type="component" value="Chromosome"/>
</dbReference>
<sequence length="238" mass="26708">MDSGYLNIWFNQLANILLPHLCPHCRTFCEGAGLCAACWQRLEQISTPFCSCCGRPLPYALPDTRCARCWVAPPPLASIRAACRYDDIASTLVIRYKHADALHLTPLLARLVRRFFDELSEPNQLVIPIPLERRRYFRRRYNQSAELARYMAPDNFAPSLLIRQRNTPSQAGKNRQQRIDNVRGAFAVPAHQKPALANRPIMLIDDVMTTGATLFEAAKTLQMAGAGSICGLVIARVT</sequence>
<evidence type="ECO:0000256" key="1">
    <source>
        <dbReference type="ARBA" id="ARBA00008007"/>
    </source>
</evidence>
<keyword evidence="3" id="KW-0328">Glycosyltransferase</keyword>
<dbReference type="PANTHER" id="PTHR47505:SF1">
    <property type="entry name" value="DNA UTILIZATION PROTEIN YHGH"/>
    <property type="match status" value="1"/>
</dbReference>
<accession>D5BMW9</accession>
<dbReference type="eggNOG" id="COG1040">
    <property type="taxonomic scope" value="Bacteria"/>
</dbReference>
<dbReference type="EMBL" id="CP001751">
    <property type="protein sequence ID" value="ADE40162.1"/>
    <property type="molecule type" value="Genomic_DNA"/>
</dbReference>
<name>D5BMW9_PUNMI</name>
<dbReference type="RefSeq" id="WP_013046789.1">
    <property type="nucleotide sequence ID" value="NC_014010.1"/>
</dbReference>
<dbReference type="InterPro" id="IPR051910">
    <property type="entry name" value="ComF/GntX_DNA_util-trans"/>
</dbReference>
<feature type="domain" description="Double zinc ribbon" evidence="2">
    <location>
        <begin position="14"/>
        <end position="69"/>
    </location>
</feature>